<evidence type="ECO:0000313" key="8">
    <source>
        <dbReference type="Proteomes" id="UP000254518"/>
    </source>
</evidence>
<dbReference type="RefSeq" id="WP_114755064.1">
    <property type="nucleotide sequence ID" value="NZ_QQBA01000015.1"/>
</dbReference>
<dbReference type="GO" id="GO:0010181">
    <property type="term" value="F:FMN binding"/>
    <property type="evidence" value="ECO:0007669"/>
    <property type="project" value="InterPro"/>
</dbReference>
<dbReference type="AlphaFoldDB" id="A0A562PL71"/>
<reference evidence="7 9" key="1">
    <citation type="journal article" date="2015" name="Stand. Genomic Sci.">
        <title>Genomic Encyclopedia of Bacterial and Archaeal Type Strains, Phase III: the genomes of soil and plant-associated and newly described type strains.</title>
        <authorList>
            <person name="Whitman W.B."/>
            <person name="Woyke T."/>
            <person name="Klenk H.P."/>
            <person name="Zhou Y."/>
            <person name="Lilburn T.G."/>
            <person name="Beck B.J."/>
            <person name="De Vos P."/>
            <person name="Vandamme P."/>
            <person name="Eisen J.A."/>
            <person name="Garrity G."/>
            <person name="Hugenholtz P."/>
            <person name="Kyrpides N.C."/>
        </authorList>
    </citation>
    <scope>NUCLEOTIDE SEQUENCE [LARGE SCALE GENOMIC DNA]</scope>
    <source>
        <strain evidence="7 9">CGMCC 1.5380</strain>
    </source>
</reference>
<evidence type="ECO:0000256" key="3">
    <source>
        <dbReference type="ARBA" id="ARBA00022643"/>
    </source>
</evidence>
<gene>
    <name evidence="6" type="ORF">DFR66_11521</name>
    <name evidence="7" type="ORF">IQ02_02418</name>
</gene>
<dbReference type="PANTHER" id="PTHR33798:SF5">
    <property type="entry name" value="FLAVIN REDUCTASE LIKE DOMAIN-CONTAINING PROTEIN"/>
    <property type="match status" value="1"/>
</dbReference>
<dbReference type="OrthoDB" id="5293996at2"/>
<comment type="caution">
    <text evidence="7">The sequence shown here is derived from an EMBL/GenBank/DDBJ whole genome shotgun (WGS) entry which is preliminary data.</text>
</comment>
<evidence type="ECO:0000256" key="4">
    <source>
        <dbReference type="ARBA" id="ARBA00038054"/>
    </source>
</evidence>
<evidence type="ECO:0000313" key="9">
    <source>
        <dbReference type="Proteomes" id="UP000321392"/>
    </source>
</evidence>
<evidence type="ECO:0000256" key="1">
    <source>
        <dbReference type="ARBA" id="ARBA00001917"/>
    </source>
</evidence>
<keyword evidence="8" id="KW-1185">Reference proteome</keyword>
<evidence type="ECO:0000313" key="7">
    <source>
        <dbReference type="EMBL" id="TWI45063.1"/>
    </source>
</evidence>
<feature type="domain" description="Flavin reductase like" evidence="5">
    <location>
        <begin position="33"/>
        <end position="167"/>
    </location>
</feature>
<protein>
    <submittedName>
        <fullName evidence="7">Flavin reductase (DIM6/NTAB) family NADH-FMN oxidoreductase RutF</fullName>
    </submittedName>
</protein>
<name>A0A562PL71_9FLAO</name>
<organism evidence="7 9">
    <name type="scientific">Flavobacterium glaciei</name>
    <dbReference type="NCBI Taxonomy" id="386300"/>
    <lineage>
        <taxon>Bacteria</taxon>
        <taxon>Pseudomonadati</taxon>
        <taxon>Bacteroidota</taxon>
        <taxon>Flavobacteriia</taxon>
        <taxon>Flavobacteriales</taxon>
        <taxon>Flavobacteriaceae</taxon>
        <taxon>Flavobacterium</taxon>
    </lineage>
</organism>
<reference evidence="6 8" key="2">
    <citation type="submission" date="2018-07" db="EMBL/GenBank/DDBJ databases">
        <title>Genomic Encyclopedia of Type Strains, Phase IV (KMG-IV): sequencing the most valuable type-strain genomes for metagenomic binning, comparative biology and taxonomic classification.</title>
        <authorList>
            <person name="Goeker M."/>
        </authorList>
    </citation>
    <scope>NUCLEOTIDE SEQUENCE [LARGE SCALE GENOMIC DNA]</scope>
    <source>
        <strain evidence="6 8">DSM 19728</strain>
    </source>
</reference>
<dbReference type="Proteomes" id="UP000321392">
    <property type="component" value="Unassembled WGS sequence"/>
</dbReference>
<dbReference type="GO" id="GO:0016646">
    <property type="term" value="F:oxidoreductase activity, acting on the CH-NH group of donors, NAD or NADP as acceptor"/>
    <property type="evidence" value="ECO:0007669"/>
    <property type="project" value="UniProtKB-ARBA"/>
</dbReference>
<keyword evidence="2" id="KW-0285">Flavoprotein</keyword>
<evidence type="ECO:0000259" key="5">
    <source>
        <dbReference type="Pfam" id="PF01613"/>
    </source>
</evidence>
<evidence type="ECO:0000313" key="6">
    <source>
        <dbReference type="EMBL" id="RDI51183.1"/>
    </source>
</evidence>
<dbReference type="EMBL" id="QQBA01000015">
    <property type="protein sequence ID" value="RDI51183.1"/>
    <property type="molecule type" value="Genomic_DNA"/>
</dbReference>
<proteinExistence type="inferred from homology"/>
<accession>A0A562PL71</accession>
<dbReference type="InterPro" id="IPR012349">
    <property type="entry name" value="Split_barrel_FMN-bd"/>
</dbReference>
<comment type="cofactor">
    <cofactor evidence="1">
        <name>FMN</name>
        <dbReference type="ChEBI" id="CHEBI:58210"/>
    </cofactor>
</comment>
<dbReference type="SUPFAM" id="SSF50475">
    <property type="entry name" value="FMN-binding split barrel"/>
    <property type="match status" value="1"/>
</dbReference>
<dbReference type="Gene3D" id="2.30.110.10">
    <property type="entry name" value="Electron Transport, Fmn-binding Protein, Chain A"/>
    <property type="match status" value="1"/>
</dbReference>
<keyword evidence="3" id="KW-0288">FMN</keyword>
<dbReference type="Pfam" id="PF01613">
    <property type="entry name" value="Flavin_Reduct"/>
    <property type="match status" value="1"/>
</dbReference>
<dbReference type="PANTHER" id="PTHR33798">
    <property type="entry name" value="FLAVOPROTEIN OXYGENASE"/>
    <property type="match status" value="1"/>
</dbReference>
<comment type="similarity">
    <text evidence="4">Belongs to the flavoredoxin family.</text>
</comment>
<dbReference type="EMBL" id="VLKX01000014">
    <property type="protein sequence ID" value="TWI45063.1"/>
    <property type="molecule type" value="Genomic_DNA"/>
</dbReference>
<dbReference type="Proteomes" id="UP000254518">
    <property type="component" value="Unassembled WGS sequence"/>
</dbReference>
<sequence length="214" mass="24518">MKHISRDDISQMEKIERLNLINSCTGYKSANLLATKSLDGKSNVAIFSSVTHLGSNPAMIGFILRPTTVPRDTYKNIKDTGYFTVNHITVDMIEDAHHTSANYELGISEFDKTNLEEEYKNDIDIPFVKGSPVQLYCKYLNEYYIKENDTIHVIASIENLFFEEDLQHKDGWLQIDKGNVVTLNGLDGYCLPKLVDRFQYARKEISTTSFFKKQ</sequence>
<evidence type="ECO:0000256" key="2">
    <source>
        <dbReference type="ARBA" id="ARBA00022630"/>
    </source>
</evidence>
<reference evidence="7" key="3">
    <citation type="submission" date="2019-07" db="EMBL/GenBank/DDBJ databases">
        <authorList>
            <person name="Whitman W."/>
            <person name="Huntemann M."/>
            <person name="Clum A."/>
            <person name="Pillay M."/>
            <person name="Palaniappan K."/>
            <person name="Varghese N."/>
            <person name="Mikhailova N."/>
            <person name="Stamatis D."/>
            <person name="Reddy T."/>
            <person name="Daum C."/>
            <person name="Shapiro N."/>
            <person name="Ivanova N."/>
            <person name="Kyrpides N."/>
            <person name="Woyke T."/>
        </authorList>
    </citation>
    <scope>NUCLEOTIDE SEQUENCE</scope>
    <source>
        <strain evidence="7">CGMCC 1.5380</strain>
    </source>
</reference>
<dbReference type="InterPro" id="IPR002563">
    <property type="entry name" value="Flavin_Rdtase-like_dom"/>
</dbReference>